<dbReference type="EnsemblPlants" id="OMERI01G01470.1">
    <property type="protein sequence ID" value="OMERI01G01470.1"/>
    <property type="gene ID" value="OMERI01G01470"/>
</dbReference>
<feature type="region of interest" description="Disordered" evidence="1">
    <location>
        <begin position="1"/>
        <end position="24"/>
    </location>
</feature>
<dbReference type="Gramene" id="OMERI01G01470.1">
    <property type="protein sequence ID" value="OMERI01G01470.1"/>
    <property type="gene ID" value="OMERI01G01470"/>
</dbReference>
<name>A0A0E0BWI4_9ORYZ</name>
<reference evidence="2" key="2">
    <citation type="submission" date="2018-05" db="EMBL/GenBank/DDBJ databases">
        <title>OmerRS3 (Oryza meridionalis Reference Sequence Version 3).</title>
        <authorList>
            <person name="Zhang J."/>
            <person name="Kudrna D."/>
            <person name="Lee S."/>
            <person name="Talag J."/>
            <person name="Welchert J."/>
            <person name="Wing R.A."/>
        </authorList>
    </citation>
    <scope>NUCLEOTIDE SEQUENCE [LARGE SCALE GENOMIC DNA]</scope>
    <source>
        <strain evidence="2">cv. OR44</strain>
    </source>
</reference>
<dbReference type="AlphaFoldDB" id="A0A0E0BWI4"/>
<reference evidence="2" key="1">
    <citation type="submission" date="2015-04" db="UniProtKB">
        <authorList>
            <consortium name="EnsemblPlants"/>
        </authorList>
    </citation>
    <scope>IDENTIFICATION</scope>
</reference>
<feature type="compositionally biased region" description="Basic and acidic residues" evidence="1">
    <location>
        <begin position="11"/>
        <end position="24"/>
    </location>
</feature>
<evidence type="ECO:0000256" key="1">
    <source>
        <dbReference type="SAM" id="MobiDB-lite"/>
    </source>
</evidence>
<evidence type="ECO:0000313" key="2">
    <source>
        <dbReference type="EnsemblPlants" id="OMERI01G01470.1"/>
    </source>
</evidence>
<sequence>MVFQRGTESSPHPDDDRPTEPSKG</sequence>
<keyword evidence="3" id="KW-1185">Reference proteome</keyword>
<protein>
    <submittedName>
        <fullName evidence="2">Uncharacterized protein</fullName>
    </submittedName>
</protein>
<feature type="compositionally biased region" description="Polar residues" evidence="1">
    <location>
        <begin position="1"/>
        <end position="10"/>
    </location>
</feature>
<evidence type="ECO:0000313" key="3">
    <source>
        <dbReference type="Proteomes" id="UP000008021"/>
    </source>
</evidence>
<accession>A0A0E0BWI4</accession>
<dbReference type="HOGENOM" id="CLU_3421668_0_0_1"/>
<proteinExistence type="predicted"/>
<organism evidence="2">
    <name type="scientific">Oryza meridionalis</name>
    <dbReference type="NCBI Taxonomy" id="40149"/>
    <lineage>
        <taxon>Eukaryota</taxon>
        <taxon>Viridiplantae</taxon>
        <taxon>Streptophyta</taxon>
        <taxon>Embryophyta</taxon>
        <taxon>Tracheophyta</taxon>
        <taxon>Spermatophyta</taxon>
        <taxon>Magnoliopsida</taxon>
        <taxon>Liliopsida</taxon>
        <taxon>Poales</taxon>
        <taxon>Poaceae</taxon>
        <taxon>BOP clade</taxon>
        <taxon>Oryzoideae</taxon>
        <taxon>Oryzeae</taxon>
        <taxon>Oryzinae</taxon>
        <taxon>Oryza</taxon>
    </lineage>
</organism>
<dbReference type="Proteomes" id="UP000008021">
    <property type="component" value="Chromosome 1"/>
</dbReference>